<proteinExistence type="predicted"/>
<reference evidence="2" key="1">
    <citation type="submission" date="2023-03" db="EMBL/GenBank/DDBJ databases">
        <title>Massive genome expansion in bonnet fungi (Mycena s.s.) driven by repeated elements and novel gene families across ecological guilds.</title>
        <authorList>
            <consortium name="Lawrence Berkeley National Laboratory"/>
            <person name="Harder C.B."/>
            <person name="Miyauchi S."/>
            <person name="Viragh M."/>
            <person name="Kuo A."/>
            <person name="Thoen E."/>
            <person name="Andreopoulos B."/>
            <person name="Lu D."/>
            <person name="Skrede I."/>
            <person name="Drula E."/>
            <person name="Henrissat B."/>
            <person name="Morin E."/>
            <person name="Kohler A."/>
            <person name="Barry K."/>
            <person name="LaButti K."/>
            <person name="Morin E."/>
            <person name="Salamov A."/>
            <person name="Lipzen A."/>
            <person name="Mereny Z."/>
            <person name="Hegedus B."/>
            <person name="Baldrian P."/>
            <person name="Stursova M."/>
            <person name="Weitz H."/>
            <person name="Taylor A."/>
            <person name="Grigoriev I.V."/>
            <person name="Nagy L.G."/>
            <person name="Martin F."/>
            <person name="Kauserud H."/>
        </authorList>
    </citation>
    <scope>NUCLEOTIDE SEQUENCE</scope>
    <source>
        <strain evidence="2">CBHHK002</strain>
    </source>
</reference>
<organism evidence="2 3">
    <name type="scientific">Mycena albidolilacea</name>
    <dbReference type="NCBI Taxonomy" id="1033008"/>
    <lineage>
        <taxon>Eukaryota</taxon>
        <taxon>Fungi</taxon>
        <taxon>Dikarya</taxon>
        <taxon>Basidiomycota</taxon>
        <taxon>Agaricomycotina</taxon>
        <taxon>Agaricomycetes</taxon>
        <taxon>Agaricomycetidae</taxon>
        <taxon>Agaricales</taxon>
        <taxon>Marasmiineae</taxon>
        <taxon>Mycenaceae</taxon>
        <taxon>Mycena</taxon>
    </lineage>
</organism>
<comment type="caution">
    <text evidence="2">The sequence shown here is derived from an EMBL/GenBank/DDBJ whole genome shotgun (WGS) entry which is preliminary data.</text>
</comment>
<accession>A0AAD6ZX07</accession>
<sequence length="906" mass="98021">MESAIYDPINLMDTTPVSPDASQFPVPCPSSQIPPMPGLDAFTPLPNATMQGPMLAPVPYMPAPTAAFNDYQPQYPMMDQTSDIDLVSRAPAQTQPPSAAIHGVGASYNLNNTSSLVSALDTGAVVPSASRSRANTLTSSQTLPSAFMAPPPTALAFAPVVPSDVPIAQVKQEDAIPKERVVGNMLRNIAHVMKTAGDACHSHQAIRPITPGDEQKTKYVIAQINELIHGMGLPTTNHIDISSRKRHAGDLKDGEQPVKKIPKPEPQDVVLDLGAGPSTFVRTHAVSRSQPSSRPHTPPLTVKPVPSNFRPSGFPGFINNPPPVRFGHRPPYRHHHSRSMGSIPRDIHGTPSGSSSSSSPSSAPAGRMGRTGYFLPEHGWSSSSVTPKSAAPTLANFTYPGTIDSIAPITAMPGVSATDVVDEEDEDNDADADDNDSASPSGSIHSTYPDGLISGSDIPQEYRAEVDRVFIKYLNRICSNLDAADNKGDPIHQQLMPKKMQKLDESTDFRPFKFRIQAFTAAFLEELAAEGYPEEKIPMKKVRNYLWRQPLILRFNEDGKKAKSKGNHIWNVEAKKLGDGVWDFRPFHRKIAGSPPGVAYSGLLWKWQPRIWDPQACWQNVHVQYSSPGLPAWLQWKDDVLSGTPPPNAESCDITTHAKFTLDGQDGMLTRTFFLNIAPAVSPENPFAVTFGQQRPSVATPRRTVSDSTLPVRSVPRTPTLLVDEDDEARVKMVLESVAHRLTQETQLPGELGRQKHLLEQTVHACLDDLEAVPDSGFGTAPENHELASAGQDVVARAAAYIVRKAAPAGAAVMHTNASAMQNVNTEELVNTTKDAIAEAVTQTSGTSEIDELSILLLACHVLDAAARHPQPPPPPPAQLQWAELSSPTVLMPSPPEWYVPAAGYV</sequence>
<feature type="compositionally biased region" description="Low complexity" evidence="1">
    <location>
        <begin position="351"/>
        <end position="366"/>
    </location>
</feature>
<name>A0AAD6ZX07_9AGAR</name>
<feature type="compositionally biased region" description="Basic residues" evidence="1">
    <location>
        <begin position="326"/>
        <end position="338"/>
    </location>
</feature>
<evidence type="ECO:0000313" key="2">
    <source>
        <dbReference type="EMBL" id="KAJ7343282.1"/>
    </source>
</evidence>
<feature type="region of interest" description="Disordered" evidence="1">
    <location>
        <begin position="422"/>
        <end position="456"/>
    </location>
</feature>
<protein>
    <submittedName>
        <fullName evidence="2">Uncharacterized protein</fullName>
    </submittedName>
</protein>
<feature type="region of interest" description="Disordered" evidence="1">
    <location>
        <begin position="283"/>
        <end position="374"/>
    </location>
</feature>
<evidence type="ECO:0000313" key="3">
    <source>
        <dbReference type="Proteomes" id="UP001218218"/>
    </source>
</evidence>
<feature type="compositionally biased region" description="Polar residues" evidence="1">
    <location>
        <begin position="286"/>
        <end position="295"/>
    </location>
</feature>
<evidence type="ECO:0000256" key="1">
    <source>
        <dbReference type="SAM" id="MobiDB-lite"/>
    </source>
</evidence>
<dbReference type="Proteomes" id="UP001218218">
    <property type="component" value="Unassembled WGS sequence"/>
</dbReference>
<keyword evidence="3" id="KW-1185">Reference proteome</keyword>
<feature type="compositionally biased region" description="Acidic residues" evidence="1">
    <location>
        <begin position="422"/>
        <end position="436"/>
    </location>
</feature>
<dbReference type="EMBL" id="JARIHO010000023">
    <property type="protein sequence ID" value="KAJ7343282.1"/>
    <property type="molecule type" value="Genomic_DNA"/>
</dbReference>
<dbReference type="AlphaFoldDB" id="A0AAD6ZX07"/>
<feature type="compositionally biased region" description="Polar residues" evidence="1">
    <location>
        <begin position="437"/>
        <end position="446"/>
    </location>
</feature>
<gene>
    <name evidence="2" type="ORF">DFH08DRAFT_872249</name>
</gene>